<dbReference type="Gene3D" id="3.30.70.100">
    <property type="match status" value="1"/>
</dbReference>
<comment type="subunit">
    <text evidence="7">Homoheptamer.</text>
</comment>
<dbReference type="GO" id="GO:0008381">
    <property type="term" value="F:mechanosensitive monoatomic ion channel activity"/>
    <property type="evidence" value="ECO:0007669"/>
    <property type="project" value="InterPro"/>
</dbReference>
<dbReference type="Gene3D" id="1.10.287.1260">
    <property type="match status" value="1"/>
</dbReference>
<dbReference type="Gene3D" id="3.30.1340.30">
    <property type="match status" value="1"/>
</dbReference>
<dbReference type="InterPro" id="IPR023408">
    <property type="entry name" value="MscS_beta-dom_sf"/>
</dbReference>
<dbReference type="InterPro" id="IPR010920">
    <property type="entry name" value="LSM_dom_sf"/>
</dbReference>
<evidence type="ECO:0000313" key="11">
    <source>
        <dbReference type="EMBL" id="MXO62864.1"/>
    </source>
</evidence>
<dbReference type="InterPro" id="IPR007055">
    <property type="entry name" value="BON_dom"/>
</dbReference>
<dbReference type="EMBL" id="WTYN01000001">
    <property type="protein sequence ID" value="MXO62864.1"/>
    <property type="molecule type" value="Genomic_DNA"/>
</dbReference>
<evidence type="ECO:0000256" key="5">
    <source>
        <dbReference type="ARBA" id="ARBA00022989"/>
    </source>
</evidence>
<feature type="compositionally biased region" description="Basic and acidic residues" evidence="8">
    <location>
        <begin position="432"/>
        <end position="469"/>
    </location>
</feature>
<dbReference type="InterPro" id="IPR011066">
    <property type="entry name" value="MscS_channel_C_sf"/>
</dbReference>
<dbReference type="PANTHER" id="PTHR30221">
    <property type="entry name" value="SMALL-CONDUCTANCE MECHANOSENSITIVE CHANNEL"/>
    <property type="match status" value="1"/>
</dbReference>
<keyword evidence="12" id="KW-1185">Reference proteome</keyword>
<evidence type="ECO:0000256" key="2">
    <source>
        <dbReference type="ARBA" id="ARBA00008017"/>
    </source>
</evidence>
<dbReference type="SUPFAM" id="SSF50182">
    <property type="entry name" value="Sm-like ribonucleoproteins"/>
    <property type="match status" value="1"/>
</dbReference>
<evidence type="ECO:0000256" key="1">
    <source>
        <dbReference type="ARBA" id="ARBA00004651"/>
    </source>
</evidence>
<feature type="compositionally biased region" description="Low complexity" evidence="8">
    <location>
        <begin position="421"/>
        <end position="431"/>
    </location>
</feature>
<sequence length="469" mass="50083">MAKFSIALLLAFAQLLAAPAFAALPVAEETAPQPADNVSQAIDAAQDDGADERISGRLAGIYGELPAFKNVRVSVQQGVVSLSGKVPSSEDIDRAENIASRVSGVVTVENGLERDLSLGENVGGIGSLKDKLAGFAAMLPLIGVAVLVALAIAAIGYAIAGLTALWHRIAPNSFLAELIASAIRFVFVTGGIVIALDMIGAGALMGAVLGGAGVIGLALGFAMRDTVENYVASLMLSLRQPFRPNDHVIIDDREGRVIRLTSRATVLMTLDGNHLRIPNGQVFRAVILNYTRNPQRRFDFELGIDADDDPNAARKLGRETLSSLSFVLDDPPPEVRIMQVGDSNVVLQFLAWIDQREADWYRARSLAIAAAKSALEHAGFALPEPIYRLRFDERTTPLPFENITESGRRTPGPSAADRKAMAAAASASSASHSEDVRPDDEVARMVEAERSTADEGQEKDLLDSRRPVE</sequence>
<protein>
    <recommendedName>
        <fullName evidence="7">Small-conductance mechanosensitive channel</fullName>
    </recommendedName>
</protein>
<dbReference type="Pfam" id="PF00924">
    <property type="entry name" value="MS_channel_2nd"/>
    <property type="match status" value="1"/>
</dbReference>
<dbReference type="Gene3D" id="2.30.30.60">
    <property type="match status" value="1"/>
</dbReference>
<proteinExistence type="inferred from homology"/>
<comment type="caution">
    <text evidence="11">The sequence shown here is derived from an EMBL/GenBank/DDBJ whole genome shotgun (WGS) entry which is preliminary data.</text>
</comment>
<dbReference type="OrthoDB" id="9793781at2"/>
<keyword evidence="7" id="KW-0406">Ion transport</keyword>
<feature type="region of interest" description="Disordered" evidence="8">
    <location>
        <begin position="398"/>
        <end position="469"/>
    </location>
</feature>
<name>A0A844YIU3_9SPHN</name>
<dbReference type="PROSITE" id="PS50914">
    <property type="entry name" value="BON"/>
    <property type="match status" value="1"/>
</dbReference>
<evidence type="ECO:0000256" key="7">
    <source>
        <dbReference type="RuleBase" id="RU369025"/>
    </source>
</evidence>
<organism evidence="11 12">
    <name type="scientific">Qipengyuania oceanensis</name>
    <dbReference type="NCBI Taxonomy" id="1463597"/>
    <lineage>
        <taxon>Bacteria</taxon>
        <taxon>Pseudomonadati</taxon>
        <taxon>Pseudomonadota</taxon>
        <taxon>Alphaproteobacteria</taxon>
        <taxon>Sphingomonadales</taxon>
        <taxon>Erythrobacteraceae</taxon>
        <taxon>Qipengyuania</taxon>
    </lineage>
</organism>
<feature type="domain" description="BON" evidence="10">
    <location>
        <begin position="50"/>
        <end position="120"/>
    </location>
</feature>
<accession>A0A844YIU3</accession>
<comment type="function">
    <text evidence="7">Mechanosensitive channel that participates in the regulation of osmotic pressure changes within the cell, opening in response to stretch forces in the membrane lipid bilayer, without the need for other proteins. Contributes to normal resistance to hypoosmotic shock. Forms an ion channel of 1.0 nanosiemens conductance with a slight preference for anions.</text>
</comment>
<evidence type="ECO:0000256" key="3">
    <source>
        <dbReference type="ARBA" id="ARBA00022475"/>
    </source>
</evidence>
<keyword evidence="5 7" id="KW-1133">Transmembrane helix</keyword>
<comment type="caution">
    <text evidence="7">Lacks conserved residue(s) required for the propagation of feature annotation.</text>
</comment>
<dbReference type="PANTHER" id="PTHR30221:SF1">
    <property type="entry name" value="SMALL-CONDUCTANCE MECHANOSENSITIVE CHANNEL"/>
    <property type="match status" value="1"/>
</dbReference>
<evidence type="ECO:0000256" key="9">
    <source>
        <dbReference type="SAM" id="SignalP"/>
    </source>
</evidence>
<keyword evidence="4 7" id="KW-0812">Transmembrane</keyword>
<comment type="similarity">
    <text evidence="2 7">Belongs to the MscS (TC 1.A.23) family.</text>
</comment>
<feature type="transmembrane region" description="Helical" evidence="7">
    <location>
        <begin position="137"/>
        <end position="162"/>
    </location>
</feature>
<dbReference type="AlphaFoldDB" id="A0A844YIU3"/>
<keyword evidence="6 7" id="KW-0472">Membrane</keyword>
<gene>
    <name evidence="11" type="ORF">GRI48_07570</name>
</gene>
<evidence type="ECO:0000256" key="4">
    <source>
        <dbReference type="ARBA" id="ARBA00022692"/>
    </source>
</evidence>
<feature type="signal peptide" evidence="9">
    <location>
        <begin position="1"/>
        <end position="22"/>
    </location>
</feature>
<reference evidence="11 12" key="1">
    <citation type="submission" date="2019-12" db="EMBL/GenBank/DDBJ databases">
        <title>Genomic-based taxomic classification of the family Erythrobacteraceae.</title>
        <authorList>
            <person name="Xu L."/>
        </authorList>
    </citation>
    <scope>NUCLEOTIDE SEQUENCE [LARGE SCALE GENOMIC DNA]</scope>
    <source>
        <strain evidence="11 12">MCCC 1A09965</strain>
    </source>
</reference>
<dbReference type="GO" id="GO:0005886">
    <property type="term" value="C:plasma membrane"/>
    <property type="evidence" value="ECO:0007669"/>
    <property type="project" value="UniProtKB-SubCell"/>
</dbReference>
<feature type="transmembrane region" description="Helical" evidence="7">
    <location>
        <begin position="174"/>
        <end position="196"/>
    </location>
</feature>
<dbReference type="SUPFAM" id="SSF82689">
    <property type="entry name" value="Mechanosensitive channel protein MscS (YggB), C-terminal domain"/>
    <property type="match status" value="1"/>
</dbReference>
<keyword evidence="7" id="KW-0997">Cell inner membrane</keyword>
<feature type="transmembrane region" description="Helical" evidence="7">
    <location>
        <begin position="202"/>
        <end position="223"/>
    </location>
</feature>
<keyword evidence="3" id="KW-1003">Cell membrane</keyword>
<evidence type="ECO:0000256" key="6">
    <source>
        <dbReference type="ARBA" id="ARBA00023136"/>
    </source>
</evidence>
<evidence type="ECO:0000313" key="12">
    <source>
        <dbReference type="Proteomes" id="UP000445582"/>
    </source>
</evidence>
<dbReference type="Proteomes" id="UP000445582">
    <property type="component" value="Unassembled WGS sequence"/>
</dbReference>
<dbReference type="InterPro" id="IPR006685">
    <property type="entry name" value="MscS_channel_2nd"/>
</dbReference>
<evidence type="ECO:0000259" key="10">
    <source>
        <dbReference type="PROSITE" id="PS50914"/>
    </source>
</evidence>
<dbReference type="Pfam" id="PF04972">
    <property type="entry name" value="BON"/>
    <property type="match status" value="1"/>
</dbReference>
<keyword evidence="9" id="KW-0732">Signal</keyword>
<dbReference type="InterPro" id="IPR045275">
    <property type="entry name" value="MscS_archaea/bacteria_type"/>
</dbReference>
<feature type="chain" id="PRO_5032335136" description="Small-conductance mechanosensitive channel" evidence="9">
    <location>
        <begin position="23"/>
        <end position="469"/>
    </location>
</feature>
<keyword evidence="7" id="KW-0407">Ion channel</keyword>
<evidence type="ECO:0000256" key="8">
    <source>
        <dbReference type="SAM" id="MobiDB-lite"/>
    </source>
</evidence>
<dbReference type="Pfam" id="PF21082">
    <property type="entry name" value="MS_channel_3rd"/>
    <property type="match status" value="1"/>
</dbReference>
<dbReference type="InterPro" id="IPR049278">
    <property type="entry name" value="MS_channel_C"/>
</dbReference>
<comment type="subcellular location">
    <subcellularLocation>
        <location evidence="7">Cell inner membrane</location>
        <topology evidence="7">Multi-pass membrane protein</topology>
    </subcellularLocation>
    <subcellularLocation>
        <location evidence="1">Cell membrane</location>
        <topology evidence="1">Multi-pass membrane protein</topology>
    </subcellularLocation>
</comment>
<keyword evidence="7" id="KW-0813">Transport</keyword>